<name>A0A846ZI43_9LACO</name>
<accession>A0A846ZI43</accession>
<dbReference type="Proteomes" id="UP000590460">
    <property type="component" value="Unassembled WGS sequence"/>
</dbReference>
<comment type="caution">
    <text evidence="3">The sequence shown here is derived from an EMBL/GenBank/DDBJ whole genome shotgun (WGS) entry which is preliminary data.</text>
</comment>
<protein>
    <submittedName>
        <fullName evidence="3">Competence protein</fullName>
    </submittedName>
</protein>
<evidence type="ECO:0000313" key="3">
    <source>
        <dbReference type="EMBL" id="NKZ19160.1"/>
    </source>
</evidence>
<feature type="domain" description="Competence protein CoiA nuclease-like" evidence="1">
    <location>
        <begin position="59"/>
        <end position="171"/>
    </location>
</feature>
<organism evidence="3 4">
    <name type="scientific">Leuconostoc holzapfelii</name>
    <dbReference type="NCBI Taxonomy" id="434464"/>
    <lineage>
        <taxon>Bacteria</taxon>
        <taxon>Bacillati</taxon>
        <taxon>Bacillota</taxon>
        <taxon>Bacilli</taxon>
        <taxon>Lactobacillales</taxon>
        <taxon>Lactobacillaceae</taxon>
        <taxon>Leuconostoc</taxon>
    </lineage>
</organism>
<dbReference type="PIRSF" id="PIRSF007487">
    <property type="entry name" value="Competence-induced_CoiA_bac"/>
    <property type="match status" value="1"/>
</dbReference>
<proteinExistence type="predicted"/>
<dbReference type="AlphaFoldDB" id="A0A846ZI43"/>
<reference evidence="3 4" key="1">
    <citation type="submission" date="2020-04" db="EMBL/GenBank/DDBJ databases">
        <title>MicrobeNet Type strains.</title>
        <authorList>
            <person name="Nicholson A.C."/>
        </authorList>
    </citation>
    <scope>NUCLEOTIDE SEQUENCE [LARGE SCALE GENOMIC DNA]</scope>
    <source>
        <strain evidence="3 4">CCUG 54536</strain>
    </source>
</reference>
<dbReference type="RefSeq" id="WP_168677848.1">
    <property type="nucleotide sequence ID" value="NZ_BPKV01000016.1"/>
</dbReference>
<dbReference type="InterPro" id="IPR010330">
    <property type="entry name" value="CoiA_nuc"/>
</dbReference>
<dbReference type="EMBL" id="JAAXPO010000011">
    <property type="protein sequence ID" value="NKZ19160.1"/>
    <property type="molecule type" value="Genomic_DNA"/>
</dbReference>
<dbReference type="InterPro" id="IPR057253">
    <property type="entry name" value="CoiA-like_N"/>
</dbReference>
<gene>
    <name evidence="3" type="ORF">HF966_08240</name>
</gene>
<dbReference type="InterPro" id="IPR021176">
    <property type="entry name" value="Competence-induced_CoiA"/>
</dbReference>
<sequence>MLIALDENKAYTPAQQADGQQVYRCPGCREVVHLRQGDIKQPHFAHQAGAACQTFTENESPQHLAGKLQLATYCQQFGTVFLEAVLPEIQQRPDLLLVRGTERLAIEYQCSPITQKRLDARNAGYRQHNISVVWVLGPTYYHRQLAQRTILKFLTKVGLTFYLPDTQQFIQRAQFEKIDFGRLTYVEQSSPQWLNHELPGKPHAIDLVKQIYKLQQLVLQQRVDKQLIAYLYQQERLLLQAPLWIHQGRTFGLTISNWQWRLQCLLFLEKVGVGHVSQQQHFMNKFKRYVLGSAEFQSQQVRGLLVEPEQQAFIQLKGAYLLVTALPVWYGSLQQKLGQVRK</sequence>
<feature type="domain" description="Competence protein CoiA-like N-terminal" evidence="2">
    <location>
        <begin position="15"/>
        <end position="54"/>
    </location>
</feature>
<evidence type="ECO:0000259" key="1">
    <source>
        <dbReference type="Pfam" id="PF06054"/>
    </source>
</evidence>
<evidence type="ECO:0000313" key="4">
    <source>
        <dbReference type="Proteomes" id="UP000590460"/>
    </source>
</evidence>
<evidence type="ECO:0000259" key="2">
    <source>
        <dbReference type="Pfam" id="PF25164"/>
    </source>
</evidence>
<dbReference type="Pfam" id="PF25164">
    <property type="entry name" value="CoiA_N"/>
    <property type="match status" value="1"/>
</dbReference>
<dbReference type="Pfam" id="PF06054">
    <property type="entry name" value="CoiA_nuc"/>
    <property type="match status" value="1"/>
</dbReference>